<organism evidence="7 8">
    <name type="scientific">Bifidobacterium bifidum (strain PRL2010)</name>
    <dbReference type="NCBI Taxonomy" id="702459"/>
    <lineage>
        <taxon>Bacteria</taxon>
        <taxon>Bacillati</taxon>
        <taxon>Actinomycetota</taxon>
        <taxon>Actinomycetes</taxon>
        <taxon>Bifidobacteriales</taxon>
        <taxon>Bifidobacteriaceae</taxon>
        <taxon>Bifidobacterium</taxon>
    </lineage>
</organism>
<dbReference type="SUPFAM" id="SSF51445">
    <property type="entry name" value="(Trans)glycosidases"/>
    <property type="match status" value="1"/>
</dbReference>
<keyword evidence="3 7" id="KW-0326">Glycosidase</keyword>
<dbReference type="HOGENOM" id="CLU_001607_0_0_11"/>
<feature type="domain" description="F5/8 type C" evidence="6">
    <location>
        <begin position="1080"/>
        <end position="1242"/>
    </location>
</feature>
<feature type="domain" description="F5/8 type C" evidence="6">
    <location>
        <begin position="1317"/>
        <end position="1476"/>
    </location>
</feature>
<dbReference type="InterPro" id="IPR006102">
    <property type="entry name" value="Ig-like_GH2"/>
</dbReference>
<dbReference type="InterPro" id="IPR008979">
    <property type="entry name" value="Galactose-bd-like_sf"/>
</dbReference>
<comment type="similarity">
    <text evidence="1">Belongs to the glycosyl hydrolase 2 family.</text>
</comment>
<dbReference type="PROSITE" id="PS50022">
    <property type="entry name" value="FA58C_3"/>
    <property type="match status" value="2"/>
</dbReference>
<keyword evidence="2 7" id="KW-0378">Hydrolase</keyword>
<keyword evidence="4" id="KW-0812">Transmembrane</keyword>
<evidence type="ECO:0000256" key="5">
    <source>
        <dbReference type="SAM" id="SignalP"/>
    </source>
</evidence>
<protein>
    <submittedName>
        <fullName evidence="7">LacZ Beta-galactosidase</fullName>
        <ecNumber evidence="7">3.2.1.23</ecNumber>
    </submittedName>
</protein>
<dbReference type="InterPro" id="IPR011081">
    <property type="entry name" value="Big_4"/>
</dbReference>
<dbReference type="InterPro" id="IPR000421">
    <property type="entry name" value="FA58C"/>
</dbReference>
<evidence type="ECO:0000256" key="3">
    <source>
        <dbReference type="ARBA" id="ARBA00023295"/>
    </source>
</evidence>
<dbReference type="Pfam" id="PF00754">
    <property type="entry name" value="F5_F8_type_C"/>
    <property type="match status" value="2"/>
</dbReference>
<keyword evidence="4" id="KW-1133">Transmembrane helix</keyword>
<evidence type="ECO:0000256" key="2">
    <source>
        <dbReference type="ARBA" id="ARBA00022801"/>
    </source>
</evidence>
<keyword evidence="4" id="KW-0472">Membrane</keyword>
<dbReference type="eggNOG" id="COG3250">
    <property type="taxonomic scope" value="Bacteria"/>
</dbReference>
<dbReference type="GO" id="GO:0004565">
    <property type="term" value="F:beta-galactosidase activity"/>
    <property type="evidence" value="ECO:0007669"/>
    <property type="project" value="UniProtKB-EC"/>
</dbReference>
<dbReference type="InterPro" id="IPR017853">
    <property type="entry name" value="GH"/>
</dbReference>
<dbReference type="InterPro" id="IPR040605">
    <property type="entry name" value="Glyco_hydro2_dom5"/>
</dbReference>
<dbReference type="EMBL" id="CP001840">
    <property type="protein sequence ID" value="ADP35589.1"/>
    <property type="molecule type" value="Genomic_DNA"/>
</dbReference>
<feature type="transmembrane region" description="Helical" evidence="4">
    <location>
        <begin position="1908"/>
        <end position="1930"/>
    </location>
</feature>
<dbReference type="RefSeq" id="WP_013389627.1">
    <property type="nucleotide sequence ID" value="NC_014638.1"/>
</dbReference>
<evidence type="ECO:0000259" key="6">
    <source>
        <dbReference type="PROSITE" id="PS50022"/>
    </source>
</evidence>
<dbReference type="InterPro" id="IPR013783">
    <property type="entry name" value="Ig-like_fold"/>
</dbReference>
<dbReference type="Pfam" id="PF02836">
    <property type="entry name" value="Glyco_hydro_2_C"/>
    <property type="match status" value="1"/>
</dbReference>
<dbReference type="InterPro" id="IPR008964">
    <property type="entry name" value="Invasin/intimin_cell_adhesion"/>
</dbReference>
<evidence type="ECO:0000256" key="1">
    <source>
        <dbReference type="ARBA" id="ARBA00007401"/>
    </source>
</evidence>
<evidence type="ECO:0000256" key="4">
    <source>
        <dbReference type="SAM" id="Phobius"/>
    </source>
</evidence>
<dbReference type="Pfam" id="PF00703">
    <property type="entry name" value="Glyco_hydro_2"/>
    <property type="match status" value="1"/>
</dbReference>
<dbReference type="InterPro" id="IPR032311">
    <property type="entry name" value="DUF4982"/>
</dbReference>
<dbReference type="Gene3D" id="1.20.1270.70">
    <property type="entry name" value="Designed single chain three-helix bundle"/>
    <property type="match status" value="3"/>
</dbReference>
<reference evidence="7 8" key="1">
    <citation type="journal article" date="2010" name="Proc. Natl. Acad. Sci. U.S.A.">
        <title>Genome analysis of Bifidobacterium bifidum PRL2010 reveals metabolic pathways for host-derived glycan foraging.</title>
        <authorList>
            <person name="Turroni F."/>
            <person name="Bottacini F."/>
            <person name="Foroni E."/>
            <person name="Mulder I."/>
            <person name="Kim J.H."/>
            <person name="Zomer A."/>
            <person name="Sanchez B."/>
            <person name="Bidossi A."/>
            <person name="Ferrarini A."/>
            <person name="Giubellini V."/>
            <person name="Delledonne M."/>
            <person name="Henrissat B."/>
            <person name="Coutinho P."/>
            <person name="Oggioni M."/>
            <person name="Fitzgerald G.F."/>
            <person name="Mills D."/>
            <person name="Margolles A."/>
            <person name="Kelly D."/>
            <person name="van Sinderen D."/>
            <person name="Ventura M."/>
        </authorList>
    </citation>
    <scope>NUCLEOTIDE SEQUENCE [LARGE SCALE GENOMIC DNA]</scope>
    <source>
        <strain evidence="7 8">PRL2010</strain>
    </source>
</reference>
<dbReference type="Gene3D" id="2.60.40.3630">
    <property type="match status" value="1"/>
</dbReference>
<dbReference type="OrthoDB" id="9762066at2"/>
<dbReference type="PANTHER" id="PTHR42732:SF1">
    <property type="entry name" value="BETA-MANNOSIDASE"/>
    <property type="match status" value="1"/>
</dbReference>
<dbReference type="InterPro" id="IPR006104">
    <property type="entry name" value="Glyco_hydro_2_N"/>
</dbReference>
<dbReference type="KEGG" id="bbp:BBPR_0482"/>
<dbReference type="eggNOG" id="COG1196">
    <property type="taxonomic scope" value="Bacteria"/>
</dbReference>
<evidence type="ECO:0000313" key="8">
    <source>
        <dbReference type="Proteomes" id="UP000002312"/>
    </source>
</evidence>
<gene>
    <name evidence="7" type="primary">lacZ</name>
    <name evidence="7" type="ordered locus">BBPR_0482</name>
</gene>
<dbReference type="Pfam" id="PF07554">
    <property type="entry name" value="FIVAR"/>
    <property type="match status" value="3"/>
</dbReference>
<keyword evidence="5" id="KW-0732">Signal</keyword>
<dbReference type="InterPro" id="IPR036156">
    <property type="entry name" value="Beta-gal/glucu_dom_sf"/>
</dbReference>
<dbReference type="Gene3D" id="2.60.40.10">
    <property type="entry name" value="Immunoglobulins"/>
    <property type="match status" value="3"/>
</dbReference>
<dbReference type="SUPFAM" id="SSF49373">
    <property type="entry name" value="Invasin/intimin cell-adhesion fragments"/>
    <property type="match status" value="1"/>
</dbReference>
<proteinExistence type="inferred from homology"/>
<dbReference type="EC" id="3.2.1.23" evidence="7"/>
<dbReference type="SUPFAM" id="SSF49303">
    <property type="entry name" value="beta-Galactosidase/glucuronidase domain"/>
    <property type="match status" value="1"/>
</dbReference>
<dbReference type="Pfam" id="PF16355">
    <property type="entry name" value="DUF4982"/>
    <property type="match status" value="1"/>
</dbReference>
<dbReference type="SUPFAM" id="SSF49785">
    <property type="entry name" value="Galactose-binding domain-like"/>
    <property type="match status" value="3"/>
</dbReference>
<name>A0A0H3EBA6_BIFBP</name>
<dbReference type="Pfam" id="PF07532">
    <property type="entry name" value="Big_4"/>
    <property type="match status" value="2"/>
</dbReference>
<dbReference type="InterPro" id="IPR051913">
    <property type="entry name" value="GH2_Domain-Containing"/>
</dbReference>
<dbReference type="Gene3D" id="3.20.20.80">
    <property type="entry name" value="Glycosidases"/>
    <property type="match status" value="1"/>
</dbReference>
<dbReference type="Pfam" id="PF02837">
    <property type="entry name" value="Glyco_hydro_2_N"/>
    <property type="match status" value="1"/>
</dbReference>
<dbReference type="Gene3D" id="2.60.120.260">
    <property type="entry name" value="Galactose-binding domain-like"/>
    <property type="match status" value="3"/>
</dbReference>
<feature type="signal peptide" evidence="5">
    <location>
        <begin position="1"/>
        <end position="32"/>
    </location>
</feature>
<dbReference type="GO" id="GO:0005975">
    <property type="term" value="P:carbohydrate metabolic process"/>
    <property type="evidence" value="ECO:0007669"/>
    <property type="project" value="InterPro"/>
</dbReference>
<dbReference type="PANTHER" id="PTHR42732">
    <property type="entry name" value="BETA-GALACTOSIDASE"/>
    <property type="match status" value="1"/>
</dbReference>
<evidence type="ECO:0000313" key="7">
    <source>
        <dbReference type="EMBL" id="ADP35589.1"/>
    </source>
</evidence>
<accession>A0A0H3EBA6</accession>
<sequence>MAVRRLGGRIVAFAATVALSIPLGLLTNSAWAVEDATRSDSTTQMSSTPEVVYSSAVDSKQNRTSDFDANWKFMLSDSVQAQDPAFDDSAWQQVDLPHDYSITQKYSQSNEAESAYLPGGTGWYRKSFTIDRDLAGKRIAINFDGVYMNATVWFNGVKLGTHPYGYSPFSFDLTGNAKFGEENTIVVKVENRLPSSRWYSGSGIYRDVTLTVTDGVHVGNNGVAIKTPSLATQNGGNVTMNLTTKVANDTKAAANITLKQTVFPKGGKTDAAIGTVTTASKSIAAGASADVTSTITAASPKLWSIKNPNLYTVRTEVLNGGKVLDTYDTEYGFRWTGFDATSGFSLNGEKVKLKGVSMHHDQGSLGAVANRRAIERQVEILQKMGVNSIRTTHNPAAKALIDVCNEKGVLVVEEVFDMWNRSKNGNTEDYGKWFGQAIAGDNAVLGGDKDETWAKFDLTSTINRDRNAPSVIMWSLGNEMMEGISGSVSGFPATSAKLVAWTKAADSTRPMTYGDNKIKANWNESNTMGDNLTANGGVVGTNYSNGANYDKIRTDHPSWAIYGSETASAINSRGIYNRTTGGAQSSDKQLTSYDNSAVGWGAVASSAWYDVVQRDFVAGTYVWTGFDYLGEPTPWNGTVSGAVGSWPSPKNSYFGIVDTAGFPKDTYYFYQSQWNDDVHTLHILPAWNENVVAKGSGNNVPVVVYTDAAKVKLYFTPKGSTEKRLIGEKSFTKKTTAAGYTYQVYEGTDKDSTAHKNMYLTWNVPWAEGTISAEAYDENNRLIPEGSTEGNASVTTTGKAAKLKADADRKTITADGKDLSYIEVDVTDANGHIVPDAANRVTFDVKGAGKLVGVDNGSSPDHDSYQADNRKAFSGKVLAIVQSTKEAGEITVTAKADGLQSSTVKIATTAVPGTSTEKTVRSFYYSRNYYVKTGNKPILPSDVEVRYSDGTSDRQNVTWDAVSDDQIAKAGSFSVAGTVAGQKISVRVTMIDEIGALLNYSASTPVGTPAVLPDSRPAVLPDGTVTSANFAVHWTKPADTVYNTAGTVKVPGTATVFGKEFKVTATIRVQRSQVTIGSSVSGNALSLTQNIPDDKQSDTLDAIKDGSTTVDANTGGGANPSAWTNWAYSKAGHNTAEITFEYATEQQLGQIVMYFFRDSNAVRFPDAGKTKIQISADGKNWTDLAATETIAAQESSDRVKPYTYDFAPVGATFVKVTVTNADTTTPSGVVCAGLTEIELKTATSKFVTNTSAALSSLTVNGTKVSDSVLAAGSYNTPAIIADVKAEGEGNASVTVLPAHDNVIRVITESEDHVTRKTFTINLGTEQEFPADSDERDYPAADMTVTAGSEQTSGTATEGPKKFAVDGNTSTYWHSNWTPTTVNDLWIAFELQKPTKLDALRYLPRPAGSKNGSVTEYKVQVSDDGTNWTDAGSGTWTTDYGWKLAEFNQPVTTKHVRLKAVHTYADSGNDKFMSASEIRLRKAVDTTDISGATVTVPAKLTVDRVDADHPATFATKDVTVTLGDATLRYGVDYLLDYAGNTAVGKATVTVRGIDKYSGTVAKTFTIELKDAPAPKPTLTSVSVKTKPSKLTYVVDDKFDPAGLVLQLNYDDDSTGTVTWNTQTAGDFTFKPALDAKLKVTDKTVTVTYQGKSAVIDITVSQPAPTVSKTDLDKAIKAIEAKNPDSSKYTADSWKTFADAMAHAKAVIADDSATQQDVDNALKALTDAYAGLTEKTPEPAPVSKSELDKKIKAIEAEKLDGSKYTADSWKAFETALAHAKAVIASDSATQQDVDAALGALTSARDGLTEKGEVKPDPKPEPGTVDKAALDKAVKKVEAEKLDGSKYTADSWKAFETALAHAKAVIGNANSTQFDIDNALSMLNDARAALKEKPGRIIAIIDGSALSKTGASVAIIASVAAAMLAVGAGVMALRRKRS</sequence>
<dbReference type="InterPro" id="IPR006103">
    <property type="entry name" value="Glyco_hydro_2_cat"/>
</dbReference>
<feature type="chain" id="PRO_5002608171" evidence="5">
    <location>
        <begin position="33"/>
        <end position="1935"/>
    </location>
</feature>
<dbReference type="PRINTS" id="PR00132">
    <property type="entry name" value="GLHYDRLASE2"/>
</dbReference>
<dbReference type="InterPro" id="IPR006101">
    <property type="entry name" value="Glyco_hydro_2"/>
</dbReference>
<dbReference type="Pfam" id="PF18565">
    <property type="entry name" value="Glyco_hydro2_C5"/>
    <property type="match status" value="1"/>
</dbReference>
<dbReference type="PATRIC" id="fig|702459.3.peg.500"/>
<dbReference type="Proteomes" id="UP000002312">
    <property type="component" value="Chromosome"/>
</dbReference>